<evidence type="ECO:0000256" key="1">
    <source>
        <dbReference type="ARBA" id="ARBA00001971"/>
    </source>
</evidence>
<feature type="binding site" description="axial binding residue" evidence="13">
    <location>
        <position position="461"/>
    </location>
    <ligand>
        <name>heme</name>
        <dbReference type="ChEBI" id="CHEBI:30413"/>
    </ligand>
    <ligandPart>
        <name>Fe</name>
        <dbReference type="ChEBI" id="CHEBI:18248"/>
    </ligandPart>
</feature>
<evidence type="ECO:0000256" key="6">
    <source>
        <dbReference type="ARBA" id="ARBA00022692"/>
    </source>
</evidence>
<evidence type="ECO:0000313" key="16">
    <source>
        <dbReference type="Proteomes" id="UP000292702"/>
    </source>
</evidence>
<dbReference type="InterPro" id="IPR001128">
    <property type="entry name" value="Cyt_P450"/>
</dbReference>
<gene>
    <name evidence="15" type="ORF">EIP91_004026</name>
</gene>
<dbReference type="InterPro" id="IPR036396">
    <property type="entry name" value="Cyt_P450_sf"/>
</dbReference>
<evidence type="ECO:0000256" key="11">
    <source>
        <dbReference type="ARBA" id="ARBA00023033"/>
    </source>
</evidence>
<keyword evidence="11 14" id="KW-0503">Monooxygenase</keyword>
<dbReference type="CDD" id="cd11065">
    <property type="entry name" value="CYP64-like"/>
    <property type="match status" value="1"/>
</dbReference>
<dbReference type="PRINTS" id="PR00463">
    <property type="entry name" value="EP450I"/>
</dbReference>
<evidence type="ECO:0000313" key="15">
    <source>
        <dbReference type="EMBL" id="TCD64498.1"/>
    </source>
</evidence>
<evidence type="ECO:0000256" key="12">
    <source>
        <dbReference type="ARBA" id="ARBA00023136"/>
    </source>
</evidence>
<reference evidence="15 16" key="1">
    <citation type="submission" date="2018-11" db="EMBL/GenBank/DDBJ databases">
        <title>Genome assembly of Steccherinum ochraceum LE-BIN_3174, the white-rot fungus of the Steccherinaceae family (The Residual Polyporoid clade, Polyporales, Basidiomycota).</title>
        <authorList>
            <person name="Fedorova T.V."/>
            <person name="Glazunova O.A."/>
            <person name="Landesman E.O."/>
            <person name="Moiseenko K.V."/>
            <person name="Psurtseva N.V."/>
            <person name="Savinova O.S."/>
            <person name="Shakhova N.V."/>
            <person name="Tyazhelova T.V."/>
            <person name="Vasina D.V."/>
        </authorList>
    </citation>
    <scope>NUCLEOTIDE SEQUENCE [LARGE SCALE GENOMIC DNA]</scope>
    <source>
        <strain evidence="15 16">LE-BIN_3174</strain>
    </source>
</reference>
<dbReference type="PROSITE" id="PS00086">
    <property type="entry name" value="CYTOCHROME_P450"/>
    <property type="match status" value="1"/>
</dbReference>
<dbReference type="PRINTS" id="PR00385">
    <property type="entry name" value="P450"/>
</dbReference>
<comment type="cofactor">
    <cofactor evidence="1 13">
        <name>heme</name>
        <dbReference type="ChEBI" id="CHEBI:30413"/>
    </cofactor>
</comment>
<dbReference type="GO" id="GO:0005506">
    <property type="term" value="F:iron ion binding"/>
    <property type="evidence" value="ECO:0007669"/>
    <property type="project" value="InterPro"/>
</dbReference>
<name>A0A4R0RL29_9APHY</name>
<keyword evidence="6" id="KW-0812">Transmembrane</keyword>
<comment type="subcellular location">
    <subcellularLocation>
        <location evidence="2">Membrane</location>
        <topology evidence="2">Single-pass membrane protein</topology>
    </subcellularLocation>
</comment>
<proteinExistence type="inferred from homology"/>
<organism evidence="15 16">
    <name type="scientific">Steccherinum ochraceum</name>
    <dbReference type="NCBI Taxonomy" id="92696"/>
    <lineage>
        <taxon>Eukaryota</taxon>
        <taxon>Fungi</taxon>
        <taxon>Dikarya</taxon>
        <taxon>Basidiomycota</taxon>
        <taxon>Agaricomycotina</taxon>
        <taxon>Agaricomycetes</taxon>
        <taxon>Polyporales</taxon>
        <taxon>Steccherinaceae</taxon>
        <taxon>Steccherinum</taxon>
    </lineage>
</organism>
<dbReference type="GO" id="GO:0016020">
    <property type="term" value="C:membrane"/>
    <property type="evidence" value="ECO:0007669"/>
    <property type="project" value="UniProtKB-SubCell"/>
</dbReference>
<dbReference type="STRING" id="92696.A0A4R0RL29"/>
<keyword evidence="5 13" id="KW-0349">Heme</keyword>
<accession>A0A4R0RL29</accession>
<sequence>MGTLQLLSSSSTPRFTHAPAGLLTFPRMAHSNLSPEVVAYTSLSLLAGLVLTTWIRRHTSHPPNEIPGPRPLPIVGNLFLGEAQEQMAELSKEFGPIYSVNLFGTQALVVTSVDVARELFVSRYQTYTNRLPLKMIEMCNFQQGLLFQPDAHKHRQGRRFLLKGLAKRQLERYRDILNDHMVSFLDNLLQNPDDFMVHINNFVAEFSLEMGYGHKAQGAADPLVKRSNEWVQNFVSTIGFGGHLINVLPWLEHIPSWVPGASFHKTASVWQRSADAFKQEAYDSVKSSVEGGTAKASVLSRALANFVYPFEEDAIVNTAGQILTGGHTTTCSLQTFMLAMTLYPAVQEKARAEVDRVIGTDRLPTIDDWDRMPYMAAVVREVLRWHPVIPLLTRNPTKDDVYNGYFIPKDRMIIVNYWAMLHREDIFPDHAVFRPERWFELRIDRSNDPFDIAFGFGRRVCPGRASTKETLFTAAAAILSMFKVSKALDEHGKEITPPEAFVGGGIVAPAPFKCKIEPRGRHVGELIEAWKGSM</sequence>
<dbReference type="Proteomes" id="UP000292702">
    <property type="component" value="Unassembled WGS sequence"/>
</dbReference>
<evidence type="ECO:0000256" key="4">
    <source>
        <dbReference type="ARBA" id="ARBA00010617"/>
    </source>
</evidence>
<dbReference type="Pfam" id="PF00067">
    <property type="entry name" value="p450"/>
    <property type="match status" value="1"/>
</dbReference>
<dbReference type="SUPFAM" id="SSF48264">
    <property type="entry name" value="Cytochrome P450"/>
    <property type="match status" value="1"/>
</dbReference>
<evidence type="ECO:0000256" key="8">
    <source>
        <dbReference type="ARBA" id="ARBA00022989"/>
    </source>
</evidence>
<dbReference type="EMBL" id="RWJN01000233">
    <property type="protein sequence ID" value="TCD64498.1"/>
    <property type="molecule type" value="Genomic_DNA"/>
</dbReference>
<protein>
    <recommendedName>
        <fullName evidence="17">Cytochrome P450</fullName>
    </recommendedName>
</protein>
<dbReference type="AlphaFoldDB" id="A0A4R0RL29"/>
<evidence type="ECO:0000256" key="13">
    <source>
        <dbReference type="PIRSR" id="PIRSR602401-1"/>
    </source>
</evidence>
<evidence type="ECO:0000256" key="14">
    <source>
        <dbReference type="RuleBase" id="RU000461"/>
    </source>
</evidence>
<evidence type="ECO:0000256" key="3">
    <source>
        <dbReference type="ARBA" id="ARBA00005179"/>
    </source>
</evidence>
<keyword evidence="12" id="KW-0472">Membrane</keyword>
<keyword evidence="7 13" id="KW-0479">Metal-binding</keyword>
<dbReference type="PANTHER" id="PTHR46300">
    <property type="entry name" value="P450, PUTATIVE (EUROFUNG)-RELATED-RELATED"/>
    <property type="match status" value="1"/>
</dbReference>
<keyword evidence="8" id="KW-1133">Transmembrane helix</keyword>
<evidence type="ECO:0000256" key="10">
    <source>
        <dbReference type="ARBA" id="ARBA00023004"/>
    </source>
</evidence>
<evidence type="ECO:0000256" key="2">
    <source>
        <dbReference type="ARBA" id="ARBA00004167"/>
    </source>
</evidence>
<comment type="similarity">
    <text evidence="4 14">Belongs to the cytochrome P450 family.</text>
</comment>
<dbReference type="PANTHER" id="PTHR46300:SF7">
    <property type="entry name" value="P450, PUTATIVE (EUROFUNG)-RELATED"/>
    <property type="match status" value="1"/>
</dbReference>
<dbReference type="OrthoDB" id="1055148at2759"/>
<dbReference type="GO" id="GO:0016705">
    <property type="term" value="F:oxidoreductase activity, acting on paired donors, with incorporation or reduction of molecular oxygen"/>
    <property type="evidence" value="ECO:0007669"/>
    <property type="project" value="InterPro"/>
</dbReference>
<keyword evidence="10 13" id="KW-0408">Iron</keyword>
<evidence type="ECO:0000256" key="9">
    <source>
        <dbReference type="ARBA" id="ARBA00023002"/>
    </source>
</evidence>
<evidence type="ECO:0008006" key="17">
    <source>
        <dbReference type="Google" id="ProtNLM"/>
    </source>
</evidence>
<keyword evidence="9 14" id="KW-0560">Oxidoreductase</keyword>
<dbReference type="InterPro" id="IPR050364">
    <property type="entry name" value="Cytochrome_P450_fung"/>
</dbReference>
<comment type="pathway">
    <text evidence="3">Secondary metabolite biosynthesis.</text>
</comment>
<dbReference type="InterPro" id="IPR017972">
    <property type="entry name" value="Cyt_P450_CS"/>
</dbReference>
<keyword evidence="16" id="KW-1185">Reference proteome</keyword>
<evidence type="ECO:0000256" key="5">
    <source>
        <dbReference type="ARBA" id="ARBA00022617"/>
    </source>
</evidence>
<evidence type="ECO:0000256" key="7">
    <source>
        <dbReference type="ARBA" id="ARBA00022723"/>
    </source>
</evidence>
<dbReference type="GO" id="GO:0020037">
    <property type="term" value="F:heme binding"/>
    <property type="evidence" value="ECO:0007669"/>
    <property type="project" value="InterPro"/>
</dbReference>
<dbReference type="Gene3D" id="1.10.630.10">
    <property type="entry name" value="Cytochrome P450"/>
    <property type="match status" value="1"/>
</dbReference>
<dbReference type="InterPro" id="IPR002401">
    <property type="entry name" value="Cyt_P450_E_grp-I"/>
</dbReference>
<comment type="caution">
    <text evidence="15">The sequence shown here is derived from an EMBL/GenBank/DDBJ whole genome shotgun (WGS) entry which is preliminary data.</text>
</comment>
<dbReference type="GO" id="GO:0004497">
    <property type="term" value="F:monooxygenase activity"/>
    <property type="evidence" value="ECO:0007669"/>
    <property type="project" value="UniProtKB-KW"/>
</dbReference>